<sequence length="150" mass="17437">MRKMKMNNKNIIKDISLTFLGIGLIALGFIINKNNLSPNKIINIISYISIAIGCGFFGHFMKNIIRHFSLKNNEELVRKIEIDENDERNVLIAEKSKARAYDMMIYIFAALILIFSLMGINKLTIIFLVVAFISMQVYALYWRFTFEKKM</sequence>
<feature type="transmembrane region" description="Helical" evidence="1">
    <location>
        <begin position="103"/>
        <end position="120"/>
    </location>
</feature>
<dbReference type="EMBL" id="QEKV01000009">
    <property type="protein sequence ID" value="PVY93737.1"/>
    <property type="molecule type" value="Genomic_DNA"/>
</dbReference>
<name>A0A2U1E1A6_9FIRM</name>
<keyword evidence="3" id="KW-1185">Reference proteome</keyword>
<organism evidence="2 3">
    <name type="scientific">Ezakiella coagulans</name>
    <dbReference type="NCBI Taxonomy" id="46507"/>
    <lineage>
        <taxon>Bacteria</taxon>
        <taxon>Bacillati</taxon>
        <taxon>Bacillota</taxon>
        <taxon>Tissierellia</taxon>
        <taxon>Ezakiella</taxon>
    </lineage>
</organism>
<proteinExistence type="predicted"/>
<keyword evidence="1" id="KW-0472">Membrane</keyword>
<evidence type="ECO:0008006" key="4">
    <source>
        <dbReference type="Google" id="ProtNLM"/>
    </source>
</evidence>
<reference evidence="2 3" key="1">
    <citation type="submission" date="2018-04" db="EMBL/GenBank/DDBJ databases">
        <title>Genomic Encyclopedia of Type Strains, Phase IV (KMG-IV): sequencing the most valuable type-strain genomes for metagenomic binning, comparative biology and taxonomic classification.</title>
        <authorList>
            <person name="Goeker M."/>
        </authorList>
    </citation>
    <scope>NUCLEOTIDE SEQUENCE [LARGE SCALE GENOMIC DNA]</scope>
    <source>
        <strain evidence="2 3">DSM 20705</strain>
    </source>
</reference>
<keyword evidence="1" id="KW-1133">Transmembrane helix</keyword>
<keyword evidence="1" id="KW-0812">Transmembrane</keyword>
<accession>A0A2U1E1A6</accession>
<evidence type="ECO:0000313" key="3">
    <source>
        <dbReference type="Proteomes" id="UP000245793"/>
    </source>
</evidence>
<protein>
    <recommendedName>
        <fullName evidence="4">DUF2178 domain-containing protein</fullName>
    </recommendedName>
</protein>
<evidence type="ECO:0000256" key="1">
    <source>
        <dbReference type="SAM" id="Phobius"/>
    </source>
</evidence>
<feature type="transmembrane region" description="Helical" evidence="1">
    <location>
        <begin position="12"/>
        <end position="32"/>
    </location>
</feature>
<dbReference type="Proteomes" id="UP000245793">
    <property type="component" value="Unassembled WGS sequence"/>
</dbReference>
<gene>
    <name evidence="2" type="ORF">C7381_1092</name>
</gene>
<feature type="transmembrane region" description="Helical" evidence="1">
    <location>
        <begin position="44"/>
        <end position="61"/>
    </location>
</feature>
<dbReference type="AlphaFoldDB" id="A0A2U1E1A6"/>
<evidence type="ECO:0000313" key="2">
    <source>
        <dbReference type="EMBL" id="PVY93737.1"/>
    </source>
</evidence>
<comment type="caution">
    <text evidence="2">The sequence shown here is derived from an EMBL/GenBank/DDBJ whole genome shotgun (WGS) entry which is preliminary data.</text>
</comment>
<feature type="transmembrane region" description="Helical" evidence="1">
    <location>
        <begin position="126"/>
        <end position="144"/>
    </location>
</feature>